<dbReference type="AlphaFoldDB" id="A0A9P3GJB4"/>
<protein>
    <submittedName>
        <fullName evidence="1">Uncharacterized protein</fullName>
    </submittedName>
</protein>
<sequence length="213" mass="23702">MLALGSTQELNILDETGSIFIGGTLNDNDMHALIRSCTNLATLSCTTMTRPMIAAYPFPSPKPRHLRLRTRCYFGSWRSDWASCLDIVEMMHTPLTASVNTLTIDFMMEETGLPEFYSTESSEAQFRKVFTSLGWERLDCLPPNISTLYLSFNLRLARPVGDGHRRRMMAEDLVLGLISPQVREIIQTPLQIQVYSSSESGSAGAAAVKEVSS</sequence>
<name>A0A9P3GJB4_9APHY</name>
<comment type="caution">
    <text evidence="1">The sequence shown here is derived from an EMBL/GenBank/DDBJ whole genome shotgun (WGS) entry which is preliminary data.</text>
</comment>
<organism evidence="1 2">
    <name type="scientific">Phanerochaete sordida</name>
    <dbReference type="NCBI Taxonomy" id="48140"/>
    <lineage>
        <taxon>Eukaryota</taxon>
        <taxon>Fungi</taxon>
        <taxon>Dikarya</taxon>
        <taxon>Basidiomycota</taxon>
        <taxon>Agaricomycotina</taxon>
        <taxon>Agaricomycetes</taxon>
        <taxon>Polyporales</taxon>
        <taxon>Phanerochaetaceae</taxon>
        <taxon>Phanerochaete</taxon>
    </lineage>
</organism>
<dbReference type="Proteomes" id="UP000703269">
    <property type="component" value="Unassembled WGS sequence"/>
</dbReference>
<gene>
    <name evidence="1" type="ORF">PsYK624_107790</name>
</gene>
<proteinExistence type="predicted"/>
<evidence type="ECO:0000313" key="1">
    <source>
        <dbReference type="EMBL" id="GJE94609.1"/>
    </source>
</evidence>
<evidence type="ECO:0000313" key="2">
    <source>
        <dbReference type="Proteomes" id="UP000703269"/>
    </source>
</evidence>
<reference evidence="1 2" key="1">
    <citation type="submission" date="2021-08" db="EMBL/GenBank/DDBJ databases">
        <title>Draft Genome Sequence of Phanerochaete sordida strain YK-624.</title>
        <authorList>
            <person name="Mori T."/>
            <person name="Dohra H."/>
            <person name="Suzuki T."/>
            <person name="Kawagishi H."/>
            <person name="Hirai H."/>
        </authorList>
    </citation>
    <scope>NUCLEOTIDE SEQUENCE [LARGE SCALE GENOMIC DNA]</scope>
    <source>
        <strain evidence="1 2">YK-624</strain>
    </source>
</reference>
<dbReference type="EMBL" id="BPQB01000041">
    <property type="protein sequence ID" value="GJE94609.1"/>
    <property type="molecule type" value="Genomic_DNA"/>
</dbReference>
<keyword evidence="2" id="KW-1185">Reference proteome</keyword>
<accession>A0A9P3GJB4</accession>